<dbReference type="OrthoDB" id="9930485at2759"/>
<reference evidence="3 4" key="1">
    <citation type="submission" date="2016-02" db="EMBL/GenBank/DDBJ databases">
        <title>Band-tailed pigeon sequencing and assembly.</title>
        <authorList>
            <person name="Soares A.E."/>
            <person name="Novak B.J."/>
            <person name="Rice E.S."/>
            <person name="O'Connell B."/>
            <person name="Chang D."/>
            <person name="Weber S."/>
            <person name="Shapiro B."/>
        </authorList>
    </citation>
    <scope>NUCLEOTIDE SEQUENCE [LARGE SCALE GENOMIC DNA]</scope>
    <source>
        <strain evidence="3">BTP2013</strain>
        <tissue evidence="3">Blood</tissue>
    </source>
</reference>
<feature type="region of interest" description="Disordered" evidence="1">
    <location>
        <begin position="110"/>
        <end position="169"/>
    </location>
</feature>
<dbReference type="EMBL" id="LSYS01005215">
    <property type="protein sequence ID" value="OPJ77862.1"/>
    <property type="molecule type" value="Genomic_DNA"/>
</dbReference>
<organism evidence="3 4">
    <name type="scientific">Patagioenas fasciata monilis</name>
    <dbReference type="NCBI Taxonomy" id="372326"/>
    <lineage>
        <taxon>Eukaryota</taxon>
        <taxon>Metazoa</taxon>
        <taxon>Chordata</taxon>
        <taxon>Craniata</taxon>
        <taxon>Vertebrata</taxon>
        <taxon>Euteleostomi</taxon>
        <taxon>Archelosauria</taxon>
        <taxon>Archosauria</taxon>
        <taxon>Dinosauria</taxon>
        <taxon>Saurischia</taxon>
        <taxon>Theropoda</taxon>
        <taxon>Coelurosauria</taxon>
        <taxon>Aves</taxon>
        <taxon>Neognathae</taxon>
        <taxon>Neoaves</taxon>
        <taxon>Columbimorphae</taxon>
        <taxon>Columbiformes</taxon>
        <taxon>Columbidae</taxon>
        <taxon>Patagioenas</taxon>
    </lineage>
</organism>
<name>A0A1V4K087_PATFA</name>
<feature type="chain" id="PRO_5013183582" evidence="2">
    <location>
        <begin position="17"/>
        <end position="169"/>
    </location>
</feature>
<protein>
    <submittedName>
        <fullName evidence="3">Potassium/sodium hyperpolarization-activated cyclic nucleotide-gated channel 4-like</fullName>
    </submittedName>
</protein>
<evidence type="ECO:0000313" key="3">
    <source>
        <dbReference type="EMBL" id="OPJ77862.1"/>
    </source>
</evidence>
<dbReference type="SUPFAM" id="SSF54403">
    <property type="entry name" value="Cystatin/monellin"/>
    <property type="match status" value="1"/>
</dbReference>
<evidence type="ECO:0000256" key="1">
    <source>
        <dbReference type="SAM" id="MobiDB-lite"/>
    </source>
</evidence>
<accession>A0A1V4K087</accession>
<dbReference type="Gene3D" id="3.10.450.10">
    <property type="match status" value="1"/>
</dbReference>
<proteinExistence type="predicted"/>
<dbReference type="AlphaFoldDB" id="A0A1V4K087"/>
<evidence type="ECO:0000313" key="4">
    <source>
        <dbReference type="Proteomes" id="UP000190648"/>
    </source>
</evidence>
<comment type="caution">
    <text evidence="3">The sequence shown here is derived from an EMBL/GenBank/DDBJ whole genome shotgun (WGS) entry which is preliminary data.</text>
</comment>
<feature type="signal peptide" evidence="2">
    <location>
        <begin position="1"/>
        <end position="16"/>
    </location>
</feature>
<dbReference type="InterPro" id="IPR046350">
    <property type="entry name" value="Cystatin_sf"/>
</dbReference>
<evidence type="ECO:0000256" key="2">
    <source>
        <dbReference type="SAM" id="SignalP"/>
    </source>
</evidence>
<dbReference type="Proteomes" id="UP000190648">
    <property type="component" value="Unassembled WGS sequence"/>
</dbReference>
<keyword evidence="2" id="KW-0732">Signal</keyword>
<keyword evidence="4" id="KW-1185">Reference proteome</keyword>
<sequence>MALVLGAVLLVTGATAVSPALPAPRDLARSVLETHGQELRLLKVLGVARTTFDWGTHFSINFTARQPACPKNGPERHGGCRARPGRAQRCTAQVSVFAFLPDVPLSMVECGQEPQPSGSAQPGTLGAAGTSAGHPSSPSSSSPWPPPRPRPRVSLLGTSHRPLSPAALE</sequence>
<gene>
    <name evidence="3" type="ORF">AV530_017676</name>
</gene>